<dbReference type="NCBIfam" id="TIGR02937">
    <property type="entry name" value="sigma70-ECF"/>
    <property type="match status" value="1"/>
</dbReference>
<keyword evidence="9" id="KW-1185">Reference proteome</keyword>
<dbReference type="EMBL" id="JAAGKO020000023">
    <property type="protein sequence ID" value="MDI5964402.1"/>
    <property type="molecule type" value="Genomic_DNA"/>
</dbReference>
<dbReference type="Pfam" id="PF04545">
    <property type="entry name" value="Sigma70_r4"/>
    <property type="match status" value="1"/>
</dbReference>
<dbReference type="NCBIfam" id="TIGR02980">
    <property type="entry name" value="SigBFG"/>
    <property type="match status" value="1"/>
</dbReference>
<feature type="domain" description="RNA polymerase sigma-70" evidence="6">
    <location>
        <begin position="95"/>
        <end position="108"/>
    </location>
</feature>
<name>A0AA90GVV7_9ACTN</name>
<dbReference type="Gene3D" id="1.20.120.1810">
    <property type="match status" value="1"/>
</dbReference>
<dbReference type="GO" id="GO:0016987">
    <property type="term" value="F:sigma factor activity"/>
    <property type="evidence" value="ECO:0007669"/>
    <property type="project" value="UniProtKB-KW"/>
</dbReference>
<dbReference type="CDD" id="cd06171">
    <property type="entry name" value="Sigma70_r4"/>
    <property type="match status" value="1"/>
</dbReference>
<dbReference type="SUPFAM" id="SSF88946">
    <property type="entry name" value="Sigma2 domain of RNA polymerase sigma factors"/>
    <property type="match status" value="1"/>
</dbReference>
<dbReference type="PANTHER" id="PTHR30385">
    <property type="entry name" value="SIGMA FACTOR F FLAGELLAR"/>
    <property type="match status" value="1"/>
</dbReference>
<dbReference type="PROSITE" id="PS00715">
    <property type="entry name" value="SIGMA70_1"/>
    <property type="match status" value="1"/>
</dbReference>
<keyword evidence="1" id="KW-0805">Transcription regulation</keyword>
<dbReference type="AlphaFoldDB" id="A0AA90GVV7"/>
<gene>
    <name evidence="7" type="ORF">POF43_017010</name>
    <name evidence="8" type="ORF">POF50_006755</name>
</gene>
<dbReference type="GO" id="GO:0006352">
    <property type="term" value="P:DNA-templated transcription initiation"/>
    <property type="evidence" value="ECO:0007669"/>
    <property type="project" value="InterPro"/>
</dbReference>
<dbReference type="InterPro" id="IPR013325">
    <property type="entry name" value="RNA_pol_sigma_r2"/>
</dbReference>
<dbReference type="PRINTS" id="PR00046">
    <property type="entry name" value="SIGMA70FCT"/>
</dbReference>
<dbReference type="InterPro" id="IPR007627">
    <property type="entry name" value="RNA_pol_sigma70_r2"/>
</dbReference>
<feature type="coiled-coil region" evidence="5">
    <location>
        <begin position="148"/>
        <end position="192"/>
    </location>
</feature>
<dbReference type="InterPro" id="IPR007630">
    <property type="entry name" value="RNA_pol_sigma70_r4"/>
</dbReference>
<sequence>MTVGFQEQVTTGAVAPLLSGSAAIPSARYGTAAGGRETPVSEIKEVSRTLFRRLAALEEGTGEYQYVRGTLIELNMTLVRFAAKRFSNHADQMEDIIQVGTIGLIKAVDRYDPDYGTEFVTFAMPTIVGEMKRFFRDTSWAVHVPRRLQELRIDLAKTNDLLAAELDRAPTVAELAARLEVSEEEVIEAQVAANAHTASSIDAQIGDEEDEGTAWATRIGFEDPALEGIENLNALKPLIAELPERERAILSMRFGADMTQAAIGAELGLSQMHISRLLSTTLNRLRRRLLTEA</sequence>
<proteinExistence type="predicted"/>
<evidence type="ECO:0000256" key="5">
    <source>
        <dbReference type="SAM" id="Coils"/>
    </source>
</evidence>
<evidence type="ECO:0000256" key="3">
    <source>
        <dbReference type="ARBA" id="ARBA00023125"/>
    </source>
</evidence>
<keyword evidence="2" id="KW-0731">Sigma factor</keyword>
<dbReference type="EMBL" id="JABXJJ020000007">
    <property type="protein sequence ID" value="MDI5969048.1"/>
    <property type="molecule type" value="Genomic_DNA"/>
</dbReference>
<dbReference type="InterPro" id="IPR014322">
    <property type="entry name" value="RNA_pol_sigma-B/F/G"/>
</dbReference>
<evidence type="ECO:0000313" key="8">
    <source>
        <dbReference type="EMBL" id="MDI5969048.1"/>
    </source>
</evidence>
<accession>A0AA90GVV7</accession>
<evidence type="ECO:0000313" key="7">
    <source>
        <dbReference type="EMBL" id="MDI5964402.1"/>
    </source>
</evidence>
<dbReference type="Pfam" id="PF04539">
    <property type="entry name" value="Sigma70_r3"/>
    <property type="match status" value="1"/>
</dbReference>
<keyword evidence="5" id="KW-0175">Coiled coil</keyword>
<evidence type="ECO:0000256" key="2">
    <source>
        <dbReference type="ARBA" id="ARBA00023082"/>
    </source>
</evidence>
<dbReference type="InterPro" id="IPR036388">
    <property type="entry name" value="WH-like_DNA-bd_sf"/>
</dbReference>
<dbReference type="RefSeq" id="WP_271315223.1">
    <property type="nucleotide sequence ID" value="NZ_JAAGKO020000023.1"/>
</dbReference>
<dbReference type="Pfam" id="PF04542">
    <property type="entry name" value="Sigma70_r2"/>
    <property type="match status" value="1"/>
</dbReference>
<dbReference type="PIRSF" id="PIRSF000770">
    <property type="entry name" value="RNA_pol_sigma-SigE/K"/>
    <property type="match status" value="1"/>
</dbReference>
<dbReference type="Gene3D" id="1.10.10.10">
    <property type="entry name" value="Winged helix-like DNA-binding domain superfamily/Winged helix DNA-binding domain"/>
    <property type="match status" value="2"/>
</dbReference>
<evidence type="ECO:0000313" key="9">
    <source>
        <dbReference type="Proteomes" id="UP001156398"/>
    </source>
</evidence>
<evidence type="ECO:0000256" key="4">
    <source>
        <dbReference type="ARBA" id="ARBA00023163"/>
    </source>
</evidence>
<dbReference type="SUPFAM" id="SSF88659">
    <property type="entry name" value="Sigma3 and sigma4 domains of RNA polymerase sigma factors"/>
    <property type="match status" value="2"/>
</dbReference>
<keyword evidence="4" id="KW-0804">Transcription</keyword>
<keyword evidence="3" id="KW-0238">DNA-binding</keyword>
<comment type="caution">
    <text evidence="8">The sequence shown here is derived from an EMBL/GenBank/DDBJ whole genome shotgun (WGS) entry which is preliminary data.</text>
</comment>
<dbReference type="PANTHER" id="PTHR30385:SF4">
    <property type="entry name" value="RNA POLYMERASE SIGMA-E FACTOR"/>
    <property type="match status" value="1"/>
</dbReference>
<dbReference type="InterPro" id="IPR007624">
    <property type="entry name" value="RNA_pol_sigma70_r3"/>
</dbReference>
<dbReference type="InterPro" id="IPR014284">
    <property type="entry name" value="RNA_pol_sigma-70_dom"/>
</dbReference>
<dbReference type="InterPro" id="IPR013324">
    <property type="entry name" value="RNA_pol_sigma_r3/r4-like"/>
</dbReference>
<reference evidence="8 9" key="1">
    <citation type="submission" date="2023-05" db="EMBL/GenBank/DDBJ databases">
        <title>Streptantibioticus silvisoli sp. nov., acidotolerant actinomycetes 1 from pine litter.</title>
        <authorList>
            <person name="Swiecimska M."/>
            <person name="Golinska P."/>
            <person name="Sangal V."/>
            <person name="Wachnowicz B."/>
            <person name="Goodfellow M."/>
        </authorList>
    </citation>
    <scope>NUCLEOTIDE SEQUENCE</scope>
    <source>
        <strain evidence="8">SL13</strain>
        <strain evidence="7 9">SL54</strain>
    </source>
</reference>
<evidence type="ECO:0000259" key="6">
    <source>
        <dbReference type="PROSITE" id="PS00715"/>
    </source>
</evidence>
<evidence type="ECO:0000256" key="1">
    <source>
        <dbReference type="ARBA" id="ARBA00023015"/>
    </source>
</evidence>
<dbReference type="InterPro" id="IPR000943">
    <property type="entry name" value="RNA_pol_sigma70"/>
</dbReference>
<protein>
    <submittedName>
        <fullName evidence="8">RNA polymerase sigma factor SigF</fullName>
    </submittedName>
</protein>
<organism evidence="8">
    <name type="scientific">Streptantibioticus silvisoli</name>
    <dbReference type="NCBI Taxonomy" id="2705255"/>
    <lineage>
        <taxon>Bacteria</taxon>
        <taxon>Bacillati</taxon>
        <taxon>Actinomycetota</taxon>
        <taxon>Actinomycetes</taxon>
        <taxon>Kitasatosporales</taxon>
        <taxon>Streptomycetaceae</taxon>
        <taxon>Streptantibioticus</taxon>
    </lineage>
</organism>
<dbReference type="Proteomes" id="UP001156398">
    <property type="component" value="Unassembled WGS sequence"/>
</dbReference>
<dbReference type="GO" id="GO:0003677">
    <property type="term" value="F:DNA binding"/>
    <property type="evidence" value="ECO:0007669"/>
    <property type="project" value="UniProtKB-KW"/>
</dbReference>